<feature type="site" description="Important for catalytic activity" evidence="4">
    <location>
        <position position="131"/>
    </location>
</feature>
<dbReference type="InterPro" id="IPR013328">
    <property type="entry name" value="6PGD_dom2"/>
</dbReference>
<dbReference type="PIRSF" id="PIRSF000105">
    <property type="entry name" value="HCDH"/>
    <property type="match status" value="1"/>
</dbReference>
<dbReference type="InterPro" id="IPR008927">
    <property type="entry name" value="6-PGluconate_DH-like_C_sf"/>
</dbReference>
<name>A0A841D509_PLAVE</name>
<dbReference type="GO" id="GO:0006635">
    <property type="term" value="P:fatty acid beta-oxidation"/>
    <property type="evidence" value="ECO:0007669"/>
    <property type="project" value="TreeGrafter"/>
</dbReference>
<feature type="domain" description="3-hydroxyacyl-CoA dehydrogenase C-terminal" evidence="5">
    <location>
        <begin position="177"/>
        <end position="272"/>
    </location>
</feature>
<evidence type="ECO:0000259" key="6">
    <source>
        <dbReference type="Pfam" id="PF02737"/>
    </source>
</evidence>
<dbReference type="Gene3D" id="1.10.1040.10">
    <property type="entry name" value="N-(1-d-carboxylethyl)-l-norvaline Dehydrogenase, domain 2"/>
    <property type="match status" value="1"/>
</dbReference>
<evidence type="ECO:0000256" key="2">
    <source>
        <dbReference type="ARBA" id="ARBA00009463"/>
    </source>
</evidence>
<dbReference type="Proteomes" id="UP000562352">
    <property type="component" value="Unassembled WGS sequence"/>
</dbReference>
<dbReference type="GO" id="GO:0070403">
    <property type="term" value="F:NAD+ binding"/>
    <property type="evidence" value="ECO:0007669"/>
    <property type="project" value="InterPro"/>
</dbReference>
<dbReference type="InterPro" id="IPR006176">
    <property type="entry name" value="3-OHacyl-CoA_DH_NAD-bd"/>
</dbReference>
<reference evidence="7 8" key="1">
    <citation type="submission" date="2020-08" db="EMBL/GenBank/DDBJ databases">
        <title>Genomic Encyclopedia of Type Strains, Phase III (KMG-III): the genomes of soil and plant-associated and newly described type strains.</title>
        <authorList>
            <person name="Whitman W."/>
        </authorList>
    </citation>
    <scope>NUCLEOTIDE SEQUENCE [LARGE SCALE GENOMIC DNA]</scope>
    <source>
        <strain evidence="7 8">CECT 3303</strain>
    </source>
</reference>
<evidence type="ECO:0000259" key="5">
    <source>
        <dbReference type="Pfam" id="PF00725"/>
    </source>
</evidence>
<dbReference type="AlphaFoldDB" id="A0A841D509"/>
<comment type="pathway">
    <text evidence="1">Lipid metabolism; butanoate metabolism.</text>
</comment>
<dbReference type="InterPro" id="IPR036291">
    <property type="entry name" value="NAD(P)-bd_dom_sf"/>
</dbReference>
<evidence type="ECO:0000313" key="7">
    <source>
        <dbReference type="EMBL" id="MBB5964559.1"/>
    </source>
</evidence>
<dbReference type="Pfam" id="PF02737">
    <property type="entry name" value="3HCDH_N"/>
    <property type="match status" value="1"/>
</dbReference>
<feature type="domain" description="3-hydroxyacyl-CoA dehydrogenase NAD binding" evidence="6">
    <location>
        <begin position="2"/>
        <end position="174"/>
    </location>
</feature>
<evidence type="ECO:0000256" key="4">
    <source>
        <dbReference type="PIRSR" id="PIRSR000105-1"/>
    </source>
</evidence>
<comment type="caution">
    <text evidence="7">The sequence shown here is derived from an EMBL/GenBank/DDBJ whole genome shotgun (WGS) entry which is preliminary data.</text>
</comment>
<accession>A0A841D509</accession>
<keyword evidence="8" id="KW-1185">Reference proteome</keyword>
<dbReference type="SUPFAM" id="SSF48179">
    <property type="entry name" value="6-phosphogluconate dehydrogenase C-terminal domain-like"/>
    <property type="match status" value="1"/>
</dbReference>
<dbReference type="PANTHER" id="PTHR48075:SF5">
    <property type="entry name" value="3-HYDROXYBUTYRYL-COA DEHYDROGENASE"/>
    <property type="match status" value="1"/>
</dbReference>
<organism evidence="7 8">
    <name type="scientific">Planomonospora venezuelensis</name>
    <dbReference type="NCBI Taxonomy" id="1999"/>
    <lineage>
        <taxon>Bacteria</taxon>
        <taxon>Bacillati</taxon>
        <taxon>Actinomycetota</taxon>
        <taxon>Actinomycetes</taxon>
        <taxon>Streptosporangiales</taxon>
        <taxon>Streptosporangiaceae</taxon>
        <taxon>Planomonospora</taxon>
    </lineage>
</organism>
<dbReference type="Gene3D" id="3.40.50.720">
    <property type="entry name" value="NAD(P)-binding Rossmann-like Domain"/>
    <property type="match status" value="1"/>
</dbReference>
<evidence type="ECO:0000313" key="8">
    <source>
        <dbReference type="Proteomes" id="UP000562352"/>
    </source>
</evidence>
<dbReference type="RefSeq" id="WP_338047819.1">
    <property type="nucleotide sequence ID" value="NZ_BAAAWZ010000001.1"/>
</dbReference>
<evidence type="ECO:0000256" key="1">
    <source>
        <dbReference type="ARBA" id="ARBA00005086"/>
    </source>
</evidence>
<keyword evidence="3 7" id="KW-0560">Oxidoreductase</keyword>
<comment type="similarity">
    <text evidence="2">Belongs to the 3-hydroxyacyl-CoA dehydrogenase family.</text>
</comment>
<dbReference type="InterPro" id="IPR006108">
    <property type="entry name" value="3HC_DH_C"/>
</dbReference>
<dbReference type="GO" id="GO:0008691">
    <property type="term" value="F:3-hydroxybutyryl-CoA dehydrogenase activity"/>
    <property type="evidence" value="ECO:0007669"/>
    <property type="project" value="UniProtKB-EC"/>
</dbReference>
<gene>
    <name evidence="7" type="ORF">FHS22_003843</name>
</gene>
<dbReference type="PANTHER" id="PTHR48075">
    <property type="entry name" value="3-HYDROXYACYL-COA DEHYDROGENASE FAMILY PROTEIN"/>
    <property type="match status" value="1"/>
</dbReference>
<dbReference type="Pfam" id="PF00725">
    <property type="entry name" value="3HCDH"/>
    <property type="match status" value="1"/>
</dbReference>
<dbReference type="EC" id="1.1.1.157" evidence="7"/>
<dbReference type="InterPro" id="IPR022694">
    <property type="entry name" value="3-OHacyl-CoA_DH"/>
</dbReference>
<proteinExistence type="inferred from homology"/>
<evidence type="ECO:0000256" key="3">
    <source>
        <dbReference type="ARBA" id="ARBA00023002"/>
    </source>
</evidence>
<protein>
    <submittedName>
        <fullName evidence="7">3-hydroxybutyryl-CoA dehydrogenase</fullName>
        <ecNumber evidence="7">1.1.1.157</ecNumber>
    </submittedName>
</protein>
<sequence>MNVVVIGGGRMGAGIAQVFLAAGARVTVAEADESASAAARERIARGLRVAEEKGGAGAGEALARLVTGPVPADAELVVEAVPEDAALKVRVLAEAEKAVGPHAVLATNTSSLSVGELAAGLERPERFLGLHFFNPVPVQELVEIVTAPATSAETLARAEGWVAGLGKTGVVIKDSPGFATSRLGVLVGLEAIRMVEEGVASAEDIDRAMVLGYRYPMGPLRLGDLVGLDVRLAIAEYLCERLGPRFEPPELLRRKVAAGELGRKTGRGFYDWD</sequence>
<dbReference type="SUPFAM" id="SSF51735">
    <property type="entry name" value="NAD(P)-binding Rossmann-fold domains"/>
    <property type="match status" value="1"/>
</dbReference>
<dbReference type="EMBL" id="JACHJJ010000012">
    <property type="protein sequence ID" value="MBB5964559.1"/>
    <property type="molecule type" value="Genomic_DNA"/>
</dbReference>